<dbReference type="Proteomes" id="UP000006258">
    <property type="component" value="Unassembled WGS sequence"/>
</dbReference>
<accession>D7VTJ5</accession>
<reference evidence="1" key="1">
    <citation type="submission" date="2010-07" db="EMBL/GenBank/DDBJ databases">
        <authorList>
            <person name="Muzny D."/>
            <person name="Qin X."/>
            <person name="Buhay C."/>
            <person name="Dugan-Rocha S."/>
            <person name="Ding Y."/>
            <person name="Chen G."/>
            <person name="Hawes A."/>
            <person name="Holder M."/>
            <person name="Jhangiani S."/>
            <person name="Johnson A."/>
            <person name="Khan Z."/>
            <person name="Li Z."/>
            <person name="Liu W."/>
            <person name="Liu X."/>
            <person name="Perez L."/>
            <person name="Shen H."/>
            <person name="Wang Q."/>
            <person name="Watt J."/>
            <person name="Xi L."/>
            <person name="Xin Y."/>
            <person name="Zhou J."/>
            <person name="Deng J."/>
            <person name="Jiang H."/>
            <person name="Liu Y."/>
            <person name="Qu J."/>
            <person name="Song X.-Z."/>
            <person name="Zhang L."/>
            <person name="Villasana D."/>
            <person name="Johnson A."/>
            <person name="Liu J."/>
            <person name="Liyanage D."/>
            <person name="Lorensuhewa L."/>
            <person name="Robinson T."/>
            <person name="Song A."/>
            <person name="Song B.-B."/>
            <person name="Dinh H."/>
            <person name="Thornton R."/>
            <person name="Coyle M."/>
            <person name="Francisco L."/>
            <person name="Jackson L."/>
            <person name="Javaid M."/>
            <person name="Korchina V."/>
            <person name="Kovar C."/>
            <person name="Mata R."/>
            <person name="Mathew T."/>
            <person name="Ngo R."/>
            <person name="Nguyen L."/>
            <person name="Nguyen N."/>
            <person name="Okwuonu G."/>
            <person name="Ongeri F."/>
            <person name="Pham C."/>
            <person name="Simmons D."/>
            <person name="Wilczek-Boney K."/>
            <person name="Hale W."/>
            <person name="Jakkamsetti A."/>
            <person name="Pham P."/>
            <person name="Ruth R."/>
            <person name="San Lucas F."/>
            <person name="Warren J."/>
            <person name="Zhang J."/>
            <person name="Zhao Z."/>
            <person name="Zhou C."/>
            <person name="Zhu D."/>
            <person name="Lee S."/>
            <person name="Bess C."/>
            <person name="Blankenburg K."/>
            <person name="Forbes L."/>
            <person name="Fu Q."/>
            <person name="Gubbala S."/>
            <person name="Hirani K."/>
            <person name="Jayaseelan J.C."/>
            <person name="Lara F."/>
            <person name="Munidasa M."/>
            <person name="Palculict T."/>
            <person name="Patil S."/>
            <person name="Pu L.-L."/>
            <person name="Saada N."/>
            <person name="Tang L."/>
            <person name="Weissenberger G."/>
            <person name="Zhu Y."/>
            <person name="Hemphill L."/>
            <person name="Shang Y."/>
            <person name="Youmans B."/>
            <person name="Ayvaz T."/>
            <person name="Ross M."/>
            <person name="Santibanez J."/>
            <person name="Aqrawi P."/>
            <person name="Gross S."/>
            <person name="Joshi V."/>
            <person name="Fowler G."/>
            <person name="Nazareth L."/>
            <person name="Reid J."/>
            <person name="Worley K."/>
            <person name="Petrosino J."/>
            <person name="Highlander S."/>
            <person name="Gibbs R."/>
        </authorList>
    </citation>
    <scope>NUCLEOTIDE SEQUENCE [LARGE SCALE GENOMIC DNA]</scope>
    <source>
        <strain evidence="1">ATCC 33861</strain>
    </source>
</reference>
<dbReference type="HOGENOM" id="CLU_3189162_0_0_10"/>
<dbReference type="STRING" id="525373.HMPREF0766_14299"/>
<dbReference type="AlphaFoldDB" id="D7VTJ5"/>
<proteinExistence type="predicted"/>
<name>D7VTJ5_SPHSI</name>
<evidence type="ECO:0000313" key="1">
    <source>
        <dbReference type="EMBL" id="EFK57096.1"/>
    </source>
</evidence>
<evidence type="ECO:0000313" key="2">
    <source>
        <dbReference type="Proteomes" id="UP000006258"/>
    </source>
</evidence>
<protein>
    <submittedName>
        <fullName evidence="1">Uncharacterized protein</fullName>
    </submittedName>
</protein>
<dbReference type="EMBL" id="ACHA02000012">
    <property type="protein sequence ID" value="EFK57096.1"/>
    <property type="molecule type" value="Genomic_DNA"/>
</dbReference>
<organism evidence="1 2">
    <name type="scientific">Sphingobacterium spiritivorum ATCC 33861</name>
    <dbReference type="NCBI Taxonomy" id="525373"/>
    <lineage>
        <taxon>Bacteria</taxon>
        <taxon>Pseudomonadati</taxon>
        <taxon>Bacteroidota</taxon>
        <taxon>Sphingobacteriia</taxon>
        <taxon>Sphingobacteriales</taxon>
        <taxon>Sphingobacteriaceae</taxon>
        <taxon>Sphingobacterium</taxon>
    </lineage>
</organism>
<gene>
    <name evidence="1" type="ORF">HMPREF0766_14299</name>
</gene>
<keyword evidence="2" id="KW-1185">Reference proteome</keyword>
<sequence length="46" mass="5396">MKLDKLYVKCNKCYCFAASADCPLHVNKNNFESWYKSQFIPDLDFG</sequence>
<comment type="caution">
    <text evidence="1">The sequence shown here is derived from an EMBL/GenBank/DDBJ whole genome shotgun (WGS) entry which is preliminary data.</text>
</comment>